<proteinExistence type="predicted"/>
<organism evidence="1 2">
    <name type="scientific">Colletotrichum chrysophilum</name>
    <dbReference type="NCBI Taxonomy" id="1836956"/>
    <lineage>
        <taxon>Eukaryota</taxon>
        <taxon>Fungi</taxon>
        <taxon>Dikarya</taxon>
        <taxon>Ascomycota</taxon>
        <taxon>Pezizomycotina</taxon>
        <taxon>Sordariomycetes</taxon>
        <taxon>Hypocreomycetidae</taxon>
        <taxon>Glomerellales</taxon>
        <taxon>Glomerellaceae</taxon>
        <taxon>Colletotrichum</taxon>
        <taxon>Colletotrichum gloeosporioides species complex</taxon>
    </lineage>
</organism>
<keyword evidence="2" id="KW-1185">Reference proteome</keyword>
<evidence type="ECO:0000313" key="2">
    <source>
        <dbReference type="Proteomes" id="UP001243330"/>
    </source>
</evidence>
<sequence length="166" mass="19011">MTPLALSQPERNHHHQRAGCLTWASRHPDNRLHRAVTAVRPEDDDSCSAFTENEKWVFVETRTEPMFSKMDERLASCHDDEIGLRSGSAERICRVEFCPALLVPAETSGTTVFILTPDPKRGRLVILSANMRLRVDRKVQFQVPILALTRIQISKLHREDKICRVQ</sequence>
<dbReference type="EMBL" id="JAQOWY010000409">
    <property type="protein sequence ID" value="KAK1842525.1"/>
    <property type="molecule type" value="Genomic_DNA"/>
</dbReference>
<gene>
    <name evidence="1" type="ORF">CCHR01_14864</name>
</gene>
<dbReference type="AlphaFoldDB" id="A0AAD9A7T3"/>
<dbReference type="Proteomes" id="UP001243330">
    <property type="component" value="Unassembled WGS sequence"/>
</dbReference>
<reference evidence="1" key="1">
    <citation type="submission" date="2023-01" db="EMBL/GenBank/DDBJ databases">
        <title>Colletotrichum chrysophilum M932 genome sequence.</title>
        <authorList>
            <person name="Baroncelli R."/>
        </authorList>
    </citation>
    <scope>NUCLEOTIDE SEQUENCE</scope>
    <source>
        <strain evidence="1">M932</strain>
    </source>
</reference>
<comment type="caution">
    <text evidence="1">The sequence shown here is derived from an EMBL/GenBank/DDBJ whole genome shotgun (WGS) entry which is preliminary data.</text>
</comment>
<name>A0AAD9A7T3_9PEZI</name>
<evidence type="ECO:0000313" key="1">
    <source>
        <dbReference type="EMBL" id="KAK1842525.1"/>
    </source>
</evidence>
<accession>A0AAD9A7T3</accession>
<protein>
    <submittedName>
        <fullName evidence="1">Uncharacterized protein</fullName>
    </submittedName>
</protein>